<dbReference type="GO" id="GO:0032784">
    <property type="term" value="P:regulation of DNA-templated transcription elongation"/>
    <property type="evidence" value="ECO:0007669"/>
    <property type="project" value="InterPro"/>
</dbReference>
<keyword evidence="4" id="KW-1185">Reference proteome</keyword>
<dbReference type="GO" id="GO:0003735">
    <property type="term" value="F:structural constituent of ribosome"/>
    <property type="evidence" value="ECO:0007669"/>
    <property type="project" value="InterPro"/>
</dbReference>
<dbReference type="GO" id="GO:0003729">
    <property type="term" value="F:mRNA binding"/>
    <property type="evidence" value="ECO:0007669"/>
    <property type="project" value="TreeGrafter"/>
</dbReference>
<organism evidence="3 4">
    <name type="scientific">Prototheca wickerhamii</name>
    <dbReference type="NCBI Taxonomy" id="3111"/>
    <lineage>
        <taxon>Eukaryota</taxon>
        <taxon>Viridiplantae</taxon>
        <taxon>Chlorophyta</taxon>
        <taxon>core chlorophytes</taxon>
        <taxon>Trebouxiophyceae</taxon>
        <taxon>Chlorellales</taxon>
        <taxon>Chlorellaceae</taxon>
        <taxon>Prototheca</taxon>
    </lineage>
</organism>
<dbReference type="InterPro" id="IPR057936">
    <property type="entry name" value="KOWx_Spt5"/>
</dbReference>
<dbReference type="InterPro" id="IPR039659">
    <property type="entry name" value="SPT5"/>
</dbReference>
<proteinExistence type="predicted"/>
<dbReference type="InterPro" id="IPR005824">
    <property type="entry name" value="KOW"/>
</dbReference>
<feature type="compositionally biased region" description="Low complexity" evidence="1">
    <location>
        <begin position="418"/>
        <end position="430"/>
    </location>
</feature>
<name>A0AAD9IEI1_PROWI</name>
<dbReference type="PROSITE" id="PS01108">
    <property type="entry name" value="RIBOSOMAL_L24"/>
    <property type="match status" value="1"/>
</dbReference>
<dbReference type="InterPro" id="IPR041975">
    <property type="entry name" value="KOW_Spt5_2"/>
</dbReference>
<dbReference type="PANTHER" id="PTHR11125">
    <property type="entry name" value="SUPPRESSOR OF TY 5"/>
    <property type="match status" value="1"/>
</dbReference>
<dbReference type="InterPro" id="IPR014722">
    <property type="entry name" value="Rib_uL2_dom2"/>
</dbReference>
<dbReference type="GO" id="GO:0006357">
    <property type="term" value="P:regulation of transcription by RNA polymerase II"/>
    <property type="evidence" value="ECO:0007669"/>
    <property type="project" value="InterPro"/>
</dbReference>
<gene>
    <name evidence="3" type="ORF">QBZ16_001339</name>
</gene>
<dbReference type="SUPFAM" id="SSF50104">
    <property type="entry name" value="Translation proteins SH3-like domain"/>
    <property type="match status" value="1"/>
</dbReference>
<dbReference type="CDD" id="cd06084">
    <property type="entry name" value="KOW_Spt5_4"/>
    <property type="match status" value="1"/>
</dbReference>
<dbReference type="PANTHER" id="PTHR11125:SF7">
    <property type="entry name" value="TRANSCRIPTION ELONGATION FACTOR SPT5"/>
    <property type="match status" value="1"/>
</dbReference>
<evidence type="ECO:0000256" key="1">
    <source>
        <dbReference type="SAM" id="MobiDB-lite"/>
    </source>
</evidence>
<dbReference type="CDD" id="cd06083">
    <property type="entry name" value="KOW_Spt5_3"/>
    <property type="match status" value="1"/>
</dbReference>
<dbReference type="Pfam" id="PF23042">
    <property type="entry name" value="KOW1_SPT5"/>
    <property type="match status" value="1"/>
</dbReference>
<evidence type="ECO:0000313" key="4">
    <source>
        <dbReference type="Proteomes" id="UP001255856"/>
    </source>
</evidence>
<dbReference type="InterPro" id="IPR008991">
    <property type="entry name" value="Translation_prot_SH3-like_sf"/>
</dbReference>
<comment type="caution">
    <text evidence="3">The sequence shown here is derived from an EMBL/GenBank/DDBJ whole genome shotgun (WGS) entry which is preliminary data.</text>
</comment>
<protein>
    <recommendedName>
        <fullName evidence="2">KOW domain-containing protein</fullName>
    </recommendedName>
</protein>
<dbReference type="EMBL" id="JASFZW010000012">
    <property type="protein sequence ID" value="KAK2076003.1"/>
    <property type="molecule type" value="Genomic_DNA"/>
</dbReference>
<accession>A0AAD9IEI1</accession>
<dbReference type="Proteomes" id="UP001255856">
    <property type="component" value="Unassembled WGS sequence"/>
</dbReference>
<feature type="region of interest" description="Disordered" evidence="1">
    <location>
        <begin position="418"/>
        <end position="443"/>
    </location>
</feature>
<dbReference type="Pfam" id="PF23291">
    <property type="entry name" value="KOW4_SPT5"/>
    <property type="match status" value="1"/>
</dbReference>
<feature type="domain" description="KOW" evidence="2">
    <location>
        <begin position="192"/>
        <end position="219"/>
    </location>
</feature>
<dbReference type="GO" id="GO:0005840">
    <property type="term" value="C:ribosome"/>
    <property type="evidence" value="ECO:0007669"/>
    <property type="project" value="InterPro"/>
</dbReference>
<feature type="domain" description="KOW" evidence="2">
    <location>
        <begin position="136"/>
        <end position="163"/>
    </location>
</feature>
<evidence type="ECO:0000313" key="3">
    <source>
        <dbReference type="EMBL" id="KAK2076003.1"/>
    </source>
</evidence>
<dbReference type="InterPro" id="IPR005825">
    <property type="entry name" value="Ribosomal_uL24_CS"/>
</dbReference>
<dbReference type="GO" id="GO:0032044">
    <property type="term" value="C:DSIF complex"/>
    <property type="evidence" value="ECO:0007669"/>
    <property type="project" value="TreeGrafter"/>
</dbReference>
<dbReference type="Gene3D" id="2.30.30.30">
    <property type="match status" value="2"/>
</dbReference>
<dbReference type="Pfam" id="PF23284">
    <property type="entry name" value="KOW2_Spt5"/>
    <property type="match status" value="1"/>
</dbReference>
<sequence length="443" mass="46584">MYPRWTRARPRARPGRLRRPRARAPARPAPRGFNPDEARQFRSLDVLTQRDRGTGELVTVLNGSQRFQEGYLIKSAALKSLALVEGVPPLDELQRFQAAATTGAKGAAAPAEDLASLVRSLTTAEGGAGGGAAGPAFAKGDTVLVVQGDLAGIRGRVEGEGEGGLVMVRPEDAKLPGFTELVGFQPRELQKHFEPGTHVRVASGAHAGETGMVVSSAGGVVTLFADVSREEVKALARDLAPAAAVAAGAQDALGPYELHDLVALDAATVGVIVGVDRDACRVLTNQGRPEKPDVRVCRLPDLKRKLNDRRAAAQDGARNEVAAGDIVEVVDGPLRARSGTVRYVVRGLLFLQCRDVSEHAGFVCVQARHCRVRGGRRPVSAANPLATPARHADPYATPGALASPARARAALARAASARARAPRRATAPARACPPRPTACWRGA</sequence>
<dbReference type="InterPro" id="IPR041976">
    <property type="entry name" value="KOW_Spt5_3"/>
</dbReference>
<dbReference type="AlphaFoldDB" id="A0AAD9IEI1"/>
<feature type="compositionally biased region" description="Basic residues" evidence="1">
    <location>
        <begin position="1"/>
        <end position="24"/>
    </location>
</feature>
<feature type="region of interest" description="Disordered" evidence="1">
    <location>
        <begin position="1"/>
        <end position="41"/>
    </location>
</feature>
<dbReference type="GO" id="GO:0006368">
    <property type="term" value="P:transcription elongation by RNA polymerase II"/>
    <property type="evidence" value="ECO:0007669"/>
    <property type="project" value="TreeGrafter"/>
</dbReference>
<feature type="domain" description="KOW" evidence="2">
    <location>
        <begin position="320"/>
        <end position="347"/>
    </location>
</feature>
<dbReference type="GO" id="GO:0006412">
    <property type="term" value="P:translation"/>
    <property type="evidence" value="ECO:0007669"/>
    <property type="project" value="InterPro"/>
</dbReference>
<evidence type="ECO:0000259" key="2">
    <source>
        <dbReference type="SMART" id="SM00739"/>
    </source>
</evidence>
<dbReference type="SMART" id="SM00739">
    <property type="entry name" value="KOW"/>
    <property type="match status" value="3"/>
</dbReference>
<dbReference type="InterPro" id="IPR041973">
    <property type="entry name" value="KOW_Spt5_1"/>
</dbReference>
<dbReference type="Pfam" id="PF23037">
    <property type="entry name" value="KOWx_SPT5"/>
    <property type="match status" value="1"/>
</dbReference>
<reference evidence="3" key="1">
    <citation type="submission" date="2021-01" db="EMBL/GenBank/DDBJ databases">
        <authorList>
            <person name="Eckstrom K.M.E."/>
        </authorList>
    </citation>
    <scope>NUCLEOTIDE SEQUENCE</scope>
    <source>
        <strain evidence="3">UVCC 0001</strain>
    </source>
</reference>
<dbReference type="InterPro" id="IPR041977">
    <property type="entry name" value="KOW_Spt5_4"/>
</dbReference>